<gene>
    <name evidence="6" type="ORF">CYCCA115_LOCUS2647</name>
</gene>
<dbReference type="EMBL" id="CAKOGP040000198">
    <property type="protein sequence ID" value="CAJ1932008.1"/>
    <property type="molecule type" value="Genomic_DNA"/>
</dbReference>
<evidence type="ECO:0000256" key="3">
    <source>
        <dbReference type="SAM" id="MobiDB-lite"/>
    </source>
</evidence>
<feature type="compositionally biased region" description="Basic residues" evidence="3">
    <location>
        <begin position="262"/>
        <end position="288"/>
    </location>
</feature>
<evidence type="ECO:0008006" key="8">
    <source>
        <dbReference type="Google" id="ProtNLM"/>
    </source>
</evidence>
<dbReference type="GO" id="GO:0034063">
    <property type="term" value="P:stress granule assembly"/>
    <property type="evidence" value="ECO:0007669"/>
    <property type="project" value="TreeGrafter"/>
</dbReference>
<dbReference type="PANTHER" id="PTHR13586:SF0">
    <property type="entry name" value="TRAILER HITCH, ISOFORM H"/>
    <property type="match status" value="1"/>
</dbReference>
<accession>A0AAD2FHG6</accession>
<sequence>MAQNPLLGNRISLISKKDIRYEGILYSINEADSTLALQNVRAFGTEGREKVDSSNYIGPQDAVHPYLLFRGCDIKDLHVHESEAKLEKTRAPEAAHHTAHTNATVSDKSNTQPQVDSSATHGKDDTKVAQKTKPVIVEQGNIGSNKSKQSRKSIPVHQVGTGASLLSRKARGSVTVVPATPSEEFDIQSKLAEFTKDVPSKDQSDDTGDILEPSKSYEKDDFFDSISCDSLDNQHGIDNRLRGAKERNLNTETFGAVALNSQRRRRRGGGRGGRGRGRGGRGRGRGRNGNRWGLSNSSDSRPQAATS</sequence>
<dbReference type="InterPro" id="IPR025609">
    <property type="entry name" value="Lsm14-like_N"/>
</dbReference>
<evidence type="ECO:0000256" key="1">
    <source>
        <dbReference type="PROSITE-ProRule" id="PRU00846"/>
    </source>
</evidence>
<organism evidence="6 7">
    <name type="scientific">Cylindrotheca closterium</name>
    <dbReference type="NCBI Taxonomy" id="2856"/>
    <lineage>
        <taxon>Eukaryota</taxon>
        <taxon>Sar</taxon>
        <taxon>Stramenopiles</taxon>
        <taxon>Ochrophyta</taxon>
        <taxon>Bacillariophyta</taxon>
        <taxon>Bacillariophyceae</taxon>
        <taxon>Bacillariophycidae</taxon>
        <taxon>Bacillariales</taxon>
        <taxon>Bacillariaceae</taxon>
        <taxon>Cylindrotheca</taxon>
    </lineage>
</organism>
<proteinExistence type="predicted"/>
<dbReference type="GO" id="GO:0003729">
    <property type="term" value="F:mRNA binding"/>
    <property type="evidence" value="ECO:0007669"/>
    <property type="project" value="TreeGrafter"/>
</dbReference>
<dbReference type="AlphaFoldDB" id="A0AAD2FHG6"/>
<protein>
    <recommendedName>
        <fullName evidence="8">DFDF domain-containing protein</fullName>
    </recommendedName>
</protein>
<dbReference type="SMART" id="SM01199">
    <property type="entry name" value="FDF"/>
    <property type="match status" value="1"/>
</dbReference>
<dbReference type="SMART" id="SM01271">
    <property type="entry name" value="LSM14"/>
    <property type="match status" value="1"/>
</dbReference>
<dbReference type="InterPro" id="IPR019050">
    <property type="entry name" value="FDF_dom"/>
</dbReference>
<feature type="domain" description="TFG box profile" evidence="5">
    <location>
        <begin position="238"/>
        <end position="258"/>
    </location>
</feature>
<comment type="caution">
    <text evidence="6">The sequence shown here is derived from an EMBL/GenBank/DDBJ whole genome shotgun (WGS) entry which is preliminary data.</text>
</comment>
<feature type="compositionally biased region" description="Polar residues" evidence="3">
    <location>
        <begin position="293"/>
        <end position="307"/>
    </location>
</feature>
<feature type="compositionally biased region" description="Basic and acidic residues" evidence="3">
    <location>
        <begin position="84"/>
        <end position="96"/>
    </location>
</feature>
<evidence type="ECO:0000259" key="4">
    <source>
        <dbReference type="PROSITE" id="PS51513"/>
    </source>
</evidence>
<dbReference type="PROSITE" id="PS51536">
    <property type="entry name" value="TFG"/>
    <property type="match status" value="1"/>
</dbReference>
<dbReference type="SUPFAM" id="SSF50182">
    <property type="entry name" value="Sm-like ribonucleoproteins"/>
    <property type="match status" value="1"/>
</dbReference>
<feature type="region of interest" description="Disordered" evidence="3">
    <location>
        <begin position="84"/>
        <end position="156"/>
    </location>
</feature>
<dbReference type="GO" id="GO:0033962">
    <property type="term" value="P:P-body assembly"/>
    <property type="evidence" value="ECO:0007669"/>
    <property type="project" value="TreeGrafter"/>
</dbReference>
<evidence type="ECO:0000259" key="5">
    <source>
        <dbReference type="PROSITE" id="PS51536"/>
    </source>
</evidence>
<name>A0AAD2FHG6_9STRA</name>
<dbReference type="Pfam" id="PF12701">
    <property type="entry name" value="LSM14"/>
    <property type="match status" value="1"/>
</dbReference>
<dbReference type="PANTHER" id="PTHR13586">
    <property type="entry name" value="SCD6 PROTEIN-RELATED"/>
    <property type="match status" value="1"/>
</dbReference>
<keyword evidence="7" id="KW-1185">Reference proteome</keyword>
<dbReference type="InterPro" id="IPR025761">
    <property type="entry name" value="FFD_box"/>
</dbReference>
<dbReference type="Gene3D" id="2.30.30.100">
    <property type="match status" value="1"/>
</dbReference>
<dbReference type="InterPro" id="IPR010920">
    <property type="entry name" value="LSM_dom_sf"/>
</dbReference>
<feature type="compositionally biased region" description="Polar residues" evidence="3">
    <location>
        <begin position="105"/>
        <end position="120"/>
    </location>
</feature>
<dbReference type="GO" id="GO:0000932">
    <property type="term" value="C:P-body"/>
    <property type="evidence" value="ECO:0007669"/>
    <property type="project" value="TreeGrafter"/>
</dbReference>
<feature type="region of interest" description="Disordered" evidence="3">
    <location>
        <begin position="252"/>
        <end position="307"/>
    </location>
</feature>
<feature type="short sequence motif" description="TFG box" evidence="2">
    <location>
        <begin position="238"/>
        <end position="258"/>
    </location>
</feature>
<feature type="short sequence motif" description="FFD box" evidence="1">
    <location>
        <begin position="215"/>
        <end position="230"/>
    </location>
</feature>
<dbReference type="PROSITE" id="PS51513">
    <property type="entry name" value="FFD"/>
    <property type="match status" value="1"/>
</dbReference>
<dbReference type="CDD" id="cd01736">
    <property type="entry name" value="LSm14_N"/>
    <property type="match status" value="1"/>
</dbReference>
<reference evidence="6" key="1">
    <citation type="submission" date="2023-08" db="EMBL/GenBank/DDBJ databases">
        <authorList>
            <person name="Audoor S."/>
            <person name="Bilcke G."/>
        </authorList>
    </citation>
    <scope>NUCLEOTIDE SEQUENCE</scope>
</reference>
<evidence type="ECO:0000313" key="7">
    <source>
        <dbReference type="Proteomes" id="UP001295423"/>
    </source>
</evidence>
<evidence type="ECO:0000256" key="2">
    <source>
        <dbReference type="PROSITE-ProRule" id="PRU00869"/>
    </source>
</evidence>
<dbReference type="Proteomes" id="UP001295423">
    <property type="component" value="Unassembled WGS sequence"/>
</dbReference>
<evidence type="ECO:0000313" key="6">
    <source>
        <dbReference type="EMBL" id="CAJ1932008.1"/>
    </source>
</evidence>
<dbReference type="InterPro" id="IPR025768">
    <property type="entry name" value="TFG_box"/>
</dbReference>
<feature type="region of interest" description="Disordered" evidence="3">
    <location>
        <begin position="196"/>
        <end position="216"/>
    </location>
</feature>
<feature type="domain" description="FFD box profile" evidence="4">
    <location>
        <begin position="215"/>
        <end position="230"/>
    </location>
</feature>